<name>A0A0A8YCY1_ARUDO</name>
<dbReference type="AlphaFoldDB" id="A0A0A8YCY1"/>
<accession>A0A0A8YCY1</accession>
<reference evidence="1" key="2">
    <citation type="journal article" date="2015" name="Data Brief">
        <title>Shoot transcriptome of the giant reed, Arundo donax.</title>
        <authorList>
            <person name="Barrero R.A."/>
            <person name="Guerrero F.D."/>
            <person name="Moolhuijzen P."/>
            <person name="Goolsby J.A."/>
            <person name="Tidwell J."/>
            <person name="Bellgard S.E."/>
            <person name="Bellgard M.I."/>
        </authorList>
    </citation>
    <scope>NUCLEOTIDE SEQUENCE</scope>
    <source>
        <tissue evidence="1">Shoot tissue taken approximately 20 cm above the soil surface</tissue>
    </source>
</reference>
<reference evidence="1" key="1">
    <citation type="submission" date="2014-09" db="EMBL/GenBank/DDBJ databases">
        <authorList>
            <person name="Magalhaes I.L.F."/>
            <person name="Oliveira U."/>
            <person name="Santos F.R."/>
            <person name="Vidigal T.H.D.A."/>
            <person name="Brescovit A.D."/>
            <person name="Santos A.J."/>
        </authorList>
    </citation>
    <scope>NUCLEOTIDE SEQUENCE</scope>
    <source>
        <tissue evidence="1">Shoot tissue taken approximately 20 cm above the soil surface</tissue>
    </source>
</reference>
<dbReference type="EMBL" id="GBRH01273949">
    <property type="protein sequence ID" value="JAD23946.1"/>
    <property type="molecule type" value="Transcribed_RNA"/>
</dbReference>
<sequence length="31" mass="3781">MAFLLAYEWWPCNYRSKMCSRITKVQNVDIN</sequence>
<protein>
    <submittedName>
        <fullName evidence="1">Uncharacterized protein</fullName>
    </submittedName>
</protein>
<organism evidence="1">
    <name type="scientific">Arundo donax</name>
    <name type="common">Giant reed</name>
    <name type="synonym">Donax arundinaceus</name>
    <dbReference type="NCBI Taxonomy" id="35708"/>
    <lineage>
        <taxon>Eukaryota</taxon>
        <taxon>Viridiplantae</taxon>
        <taxon>Streptophyta</taxon>
        <taxon>Embryophyta</taxon>
        <taxon>Tracheophyta</taxon>
        <taxon>Spermatophyta</taxon>
        <taxon>Magnoliopsida</taxon>
        <taxon>Liliopsida</taxon>
        <taxon>Poales</taxon>
        <taxon>Poaceae</taxon>
        <taxon>PACMAD clade</taxon>
        <taxon>Arundinoideae</taxon>
        <taxon>Arundineae</taxon>
        <taxon>Arundo</taxon>
    </lineage>
</organism>
<evidence type="ECO:0000313" key="1">
    <source>
        <dbReference type="EMBL" id="JAD23946.1"/>
    </source>
</evidence>
<proteinExistence type="predicted"/>